<feature type="transmembrane region" description="Helical" evidence="1">
    <location>
        <begin position="534"/>
        <end position="553"/>
    </location>
</feature>
<feature type="transmembrane region" description="Helical" evidence="1">
    <location>
        <begin position="559"/>
        <end position="581"/>
    </location>
</feature>
<evidence type="ECO:0000313" key="2">
    <source>
        <dbReference type="EMBL" id="TXJ10904.1"/>
    </source>
</evidence>
<protein>
    <submittedName>
        <fullName evidence="2">Uncharacterized protein</fullName>
    </submittedName>
</protein>
<dbReference type="Proteomes" id="UP000325116">
    <property type="component" value="Unassembled WGS sequence"/>
</dbReference>
<name>A0A5C8CB42_9SPIR</name>
<reference evidence="2 3" key="1">
    <citation type="journal article" date="1992" name="Lakartidningen">
        <title>[Penicillin V and not amoxicillin is the first choice preparation in acute otitis].</title>
        <authorList>
            <person name="Kamme C."/>
            <person name="Lundgren K."/>
            <person name="Prellner K."/>
        </authorList>
    </citation>
    <scope>NUCLEOTIDE SEQUENCE [LARGE SCALE GENOMIC DNA]</scope>
    <source>
        <strain evidence="2 3">W1</strain>
    </source>
</reference>
<organism evidence="2 3">
    <name type="scientific">Brachyspira aalborgi</name>
    <dbReference type="NCBI Taxonomy" id="29522"/>
    <lineage>
        <taxon>Bacteria</taxon>
        <taxon>Pseudomonadati</taxon>
        <taxon>Spirochaetota</taxon>
        <taxon>Spirochaetia</taxon>
        <taxon>Brachyspirales</taxon>
        <taxon>Brachyspiraceae</taxon>
        <taxon>Brachyspira</taxon>
    </lineage>
</organism>
<feature type="transmembrane region" description="Helical" evidence="1">
    <location>
        <begin position="434"/>
        <end position="453"/>
    </location>
</feature>
<keyword evidence="1" id="KW-1133">Transmembrane helix</keyword>
<feature type="transmembrane region" description="Helical" evidence="1">
    <location>
        <begin position="460"/>
        <end position="480"/>
    </location>
</feature>
<feature type="transmembrane region" description="Helical" evidence="1">
    <location>
        <begin position="385"/>
        <end position="404"/>
    </location>
</feature>
<feature type="transmembrane region" description="Helical" evidence="1">
    <location>
        <begin position="359"/>
        <end position="379"/>
    </location>
</feature>
<feature type="transmembrane region" description="Helical" evidence="1">
    <location>
        <begin position="157"/>
        <end position="176"/>
    </location>
</feature>
<comment type="caution">
    <text evidence="2">The sequence shown here is derived from an EMBL/GenBank/DDBJ whole genome shotgun (WGS) entry which is preliminary data.</text>
</comment>
<evidence type="ECO:0000256" key="1">
    <source>
        <dbReference type="SAM" id="Phobius"/>
    </source>
</evidence>
<feature type="transmembrane region" description="Helical" evidence="1">
    <location>
        <begin position="188"/>
        <end position="212"/>
    </location>
</feature>
<feature type="transmembrane region" description="Helical" evidence="1">
    <location>
        <begin position="255"/>
        <end position="274"/>
    </location>
</feature>
<sequence length="805" mass="95962">MISKNKNLFLKIYIPFVIIISIALIVLQILGSKKRVGYLTDFNLNIERMLNLYDLENIIEDFTVDRELDEESIKNYLLTNENITNYVHHFRIRYYDKTFRNNDIYGVYPDLSNLPDYMKNAEMEKGGSPYGNFISDKKEIEEDKIDNVNYVLKIKSLIYLLFLILIIAPILIPIIIYSINNIKNIGNIYFVIAIALIIFLSILSIFNFYYLHNALIDNFIIVLFIVISLIYFLLLYIFIKYLYKNKFFELNKYEIISVLVFIAINLFIIFYYVINQREILVYDSLAYWFNIANSKIYNGYLKNILWNLDYDTFFTIPATILSNIFGHSRLSVTLIIFFLYYLPTTLIAAYTIRYIANKINIKAPSFILTLAAYFMLPLFSWNLLYFMHMYGAFFFAYMTIMAYLKLKENRDFKFLLIIIPLSLLYMFLWKRWTLYTAIPIVLYISIDTLIRTVKQKDIKLLFNLIFMGIIGISFILIFLYPRIIRIITENYSVSYSAYSRDLKTSIKSIINNFGYVSIIIILLSLLFRKIRNITIILTLFILINIYLFLRIQLPGFHHSMTFTHFIFVIFSIFLSFIYMILNNNKLFPNLLCDEIASMNRNLLSNFIFIIPLIIFMFSYTQSYNKLIPNCNLAPKVDNYFYDAIEIYNELPTDGLIYYANCGSQYGAEISALNTLYFQFKDYIEYLPKKSFRYENSHIDIRDGIRYSIFSCDYFFASTTPHSCELNQQVTYYPIRVFNEGLNISKAFELEKEFKYGNYINRLYKRIRKNTKYEIYEYVNYFNDYYTNNKMFPKAEDIENILEKYY</sequence>
<proteinExistence type="predicted"/>
<dbReference type="AlphaFoldDB" id="A0A5C8CB42"/>
<feature type="transmembrane region" description="Helical" evidence="1">
    <location>
        <begin position="218"/>
        <end position="243"/>
    </location>
</feature>
<feature type="transmembrane region" description="Helical" evidence="1">
    <location>
        <begin position="509"/>
        <end position="527"/>
    </location>
</feature>
<accession>A0A5C8CB42</accession>
<dbReference type="RefSeq" id="WP_147759150.1">
    <property type="nucleotide sequence ID" value="NZ_SAXT01000008.1"/>
</dbReference>
<feature type="transmembrane region" description="Helical" evidence="1">
    <location>
        <begin position="602"/>
        <end position="620"/>
    </location>
</feature>
<feature type="transmembrane region" description="Helical" evidence="1">
    <location>
        <begin position="12"/>
        <end position="31"/>
    </location>
</feature>
<keyword evidence="1" id="KW-0812">Transmembrane</keyword>
<feature type="transmembrane region" description="Helical" evidence="1">
    <location>
        <begin position="330"/>
        <end position="352"/>
    </location>
</feature>
<feature type="transmembrane region" description="Helical" evidence="1">
    <location>
        <begin position="411"/>
        <end position="428"/>
    </location>
</feature>
<gene>
    <name evidence="2" type="ORF">EPJ80_11845</name>
</gene>
<evidence type="ECO:0000313" key="3">
    <source>
        <dbReference type="Proteomes" id="UP000325116"/>
    </source>
</evidence>
<dbReference type="EMBL" id="SAXT01000008">
    <property type="protein sequence ID" value="TXJ10904.1"/>
    <property type="molecule type" value="Genomic_DNA"/>
</dbReference>
<keyword evidence="1" id="KW-0472">Membrane</keyword>